<dbReference type="Gene3D" id="3.30.2010.10">
    <property type="entry name" value="Metalloproteases ('zincins'), catalytic domain"/>
    <property type="match status" value="1"/>
</dbReference>
<dbReference type="EMBL" id="QEAQ01000052">
    <property type="protein sequence ID" value="TPX57475.1"/>
    <property type="molecule type" value="Genomic_DNA"/>
</dbReference>
<keyword evidence="9" id="KW-1185">Reference proteome</keyword>
<dbReference type="STRING" id="109895.A0A507E2D4"/>
<dbReference type="GO" id="GO:0006515">
    <property type="term" value="P:protein quality control for misfolded or incompletely synthesized proteins"/>
    <property type="evidence" value="ECO:0007669"/>
    <property type="project" value="TreeGrafter"/>
</dbReference>
<comment type="cofactor">
    <cofactor evidence="1">
        <name>Zn(2+)</name>
        <dbReference type="ChEBI" id="CHEBI:29105"/>
    </cofactor>
</comment>
<evidence type="ECO:0000256" key="1">
    <source>
        <dbReference type="ARBA" id="ARBA00001947"/>
    </source>
</evidence>
<keyword evidence="3" id="KW-0479">Metal-binding</keyword>
<dbReference type="Pfam" id="PF01435">
    <property type="entry name" value="Peptidase_M48"/>
    <property type="match status" value="1"/>
</dbReference>
<dbReference type="GO" id="GO:0004222">
    <property type="term" value="F:metalloendopeptidase activity"/>
    <property type="evidence" value="ECO:0007669"/>
    <property type="project" value="InterPro"/>
</dbReference>
<evidence type="ECO:0000256" key="4">
    <source>
        <dbReference type="ARBA" id="ARBA00022801"/>
    </source>
</evidence>
<keyword evidence="2" id="KW-0645">Protease</keyword>
<reference evidence="8 9" key="1">
    <citation type="journal article" date="2019" name="Sci. Rep.">
        <title>Comparative genomics of chytrid fungi reveal insights into the obligate biotrophic and pathogenic lifestyle of Synchytrium endobioticum.</title>
        <authorList>
            <person name="van de Vossenberg B.T.L.H."/>
            <person name="Warris S."/>
            <person name="Nguyen H.D.T."/>
            <person name="van Gent-Pelzer M.P.E."/>
            <person name="Joly D.L."/>
            <person name="van de Geest H.C."/>
            <person name="Bonants P.J.M."/>
            <person name="Smith D.S."/>
            <person name="Levesque C.A."/>
            <person name="van der Lee T.A.J."/>
        </authorList>
    </citation>
    <scope>NUCLEOTIDE SEQUENCE [LARGE SCALE GENOMIC DNA]</scope>
    <source>
        <strain evidence="8 9">CBS 809.83</strain>
    </source>
</reference>
<dbReference type="InterPro" id="IPR001915">
    <property type="entry name" value="Peptidase_M48"/>
</dbReference>
<evidence type="ECO:0000256" key="5">
    <source>
        <dbReference type="ARBA" id="ARBA00022833"/>
    </source>
</evidence>
<keyword evidence="6" id="KW-0482">Metalloprotease</keyword>
<evidence type="ECO:0000256" key="6">
    <source>
        <dbReference type="ARBA" id="ARBA00023049"/>
    </source>
</evidence>
<accession>A0A507E2D4</accession>
<dbReference type="GO" id="GO:0034982">
    <property type="term" value="P:mitochondrial protein processing"/>
    <property type="evidence" value="ECO:0007669"/>
    <property type="project" value="TreeGrafter"/>
</dbReference>
<feature type="domain" description="Peptidase M48" evidence="7">
    <location>
        <begin position="262"/>
        <end position="432"/>
    </location>
</feature>
<dbReference type="PANTHER" id="PTHR22726">
    <property type="entry name" value="METALLOENDOPEPTIDASE OMA1"/>
    <property type="match status" value="1"/>
</dbReference>
<proteinExistence type="predicted"/>
<organism evidence="8 9">
    <name type="scientific">Powellomyces hirtus</name>
    <dbReference type="NCBI Taxonomy" id="109895"/>
    <lineage>
        <taxon>Eukaryota</taxon>
        <taxon>Fungi</taxon>
        <taxon>Fungi incertae sedis</taxon>
        <taxon>Chytridiomycota</taxon>
        <taxon>Chytridiomycota incertae sedis</taxon>
        <taxon>Chytridiomycetes</taxon>
        <taxon>Spizellomycetales</taxon>
        <taxon>Powellomycetaceae</taxon>
        <taxon>Powellomyces</taxon>
    </lineage>
</organism>
<sequence length="523" mass="58769">MRPSYVLGHALEQDGRMRTLTHLLKLATYSSTSTPADDQVDTTTLLAWQHCMRKASAKFMRTWTPPLHCRNPALHSKVGIIGLRHQSPHLQRACLFHSPAHSTLQSTLQSSVHLVPPSPLVSSKGIRSRLQSREFHASTPCKHVVLTGPALACFLQVTRTIVTALPILWRWNFAKSHPKLMWALASIPLVGLLGLVGLAYEEHPFTERARLMFIDEPTELQMAADSYPTLVSRHRDQLLPSHHADYLAVGEIASELLKIVGPVREWKLHVIDDDRVVNAFVTPTGNIFVYTGLLRAAGNADAVAAILAHELAHVISRHGAEKLGFQHLARLCWDFVHSIVYTVTVNLPMLGDIAGRGLDFTKEMFTSLPYSRMCEKEADTIGMYLMSVAGYNPRAAVEFWAQMSRDGQAQADRPYEFLSDHPSHERRAEDLKLHLPAALEIYRSRQQIAAKVRDARRKDKTATSQAMTMEDFNRGLFSVLQKHLAESLEREKPMPDMDVAQETLKLAQEKTSCFLHTRLAPQF</sequence>
<dbReference type="Proteomes" id="UP000318582">
    <property type="component" value="Unassembled WGS sequence"/>
</dbReference>
<evidence type="ECO:0000256" key="3">
    <source>
        <dbReference type="ARBA" id="ARBA00022723"/>
    </source>
</evidence>
<dbReference type="InterPro" id="IPR051156">
    <property type="entry name" value="Mito/Outer_Membr_Metalloprot"/>
</dbReference>
<dbReference type="AlphaFoldDB" id="A0A507E2D4"/>
<dbReference type="GO" id="GO:0046872">
    <property type="term" value="F:metal ion binding"/>
    <property type="evidence" value="ECO:0007669"/>
    <property type="project" value="UniProtKB-KW"/>
</dbReference>
<evidence type="ECO:0000313" key="8">
    <source>
        <dbReference type="EMBL" id="TPX57475.1"/>
    </source>
</evidence>
<evidence type="ECO:0000313" key="9">
    <source>
        <dbReference type="Proteomes" id="UP000318582"/>
    </source>
</evidence>
<gene>
    <name evidence="8" type="ORF">PhCBS80983_g03818</name>
</gene>
<comment type="caution">
    <text evidence="8">The sequence shown here is derived from an EMBL/GenBank/DDBJ whole genome shotgun (WGS) entry which is preliminary data.</text>
</comment>
<evidence type="ECO:0000256" key="2">
    <source>
        <dbReference type="ARBA" id="ARBA00022670"/>
    </source>
</evidence>
<name>A0A507E2D4_9FUNG</name>
<keyword evidence="4" id="KW-0378">Hydrolase</keyword>
<dbReference type="PANTHER" id="PTHR22726:SF18">
    <property type="entry name" value="PEPTIDASE M48 DOMAIN-CONTAINING PROTEIN"/>
    <property type="match status" value="1"/>
</dbReference>
<keyword evidence="5" id="KW-0862">Zinc</keyword>
<evidence type="ECO:0000259" key="7">
    <source>
        <dbReference type="Pfam" id="PF01435"/>
    </source>
</evidence>
<dbReference type="GO" id="GO:0005743">
    <property type="term" value="C:mitochondrial inner membrane"/>
    <property type="evidence" value="ECO:0007669"/>
    <property type="project" value="TreeGrafter"/>
</dbReference>
<protein>
    <recommendedName>
        <fullName evidence="7">Peptidase M48 domain-containing protein</fullName>
    </recommendedName>
</protein>
<dbReference type="CDD" id="cd07331">
    <property type="entry name" value="M48C_Oma1_like"/>
    <property type="match status" value="1"/>
</dbReference>